<dbReference type="Gene3D" id="3.90.1480.10">
    <property type="entry name" value="Alpha-2,3-sialyltransferase"/>
    <property type="match status" value="1"/>
</dbReference>
<accession>A0A6G8S1D5</accession>
<dbReference type="EMBL" id="CP049916">
    <property type="protein sequence ID" value="QIO08022.1"/>
    <property type="molecule type" value="Genomic_DNA"/>
</dbReference>
<keyword evidence="2" id="KW-1185">Reference proteome</keyword>
<gene>
    <name evidence="1" type="ORF">G8D99_02625</name>
</gene>
<dbReference type="AlphaFoldDB" id="A0A6G8S1D5"/>
<name>A0A6G8S1D5_9GAMM</name>
<evidence type="ECO:0000313" key="1">
    <source>
        <dbReference type="EMBL" id="QIO08022.1"/>
    </source>
</evidence>
<dbReference type="KEGG" id="alj:G8D99_02625"/>
<dbReference type="Proteomes" id="UP000501939">
    <property type="component" value="Chromosome"/>
</dbReference>
<reference evidence="1 2" key="1">
    <citation type="submission" date="2020-03" db="EMBL/GenBank/DDBJ databases">
        <authorList>
            <person name="Zhu W."/>
        </authorList>
    </citation>
    <scope>NUCLEOTIDE SEQUENCE [LARGE SCALE GENOMIC DNA]</scope>
    <source>
        <strain evidence="1 2">185</strain>
    </source>
</reference>
<evidence type="ECO:0000313" key="2">
    <source>
        <dbReference type="Proteomes" id="UP000501939"/>
    </source>
</evidence>
<organism evidence="1 2">
    <name type="scientific">Acinetobacter lanii</name>
    <dbReference type="NCBI Taxonomy" id="2715163"/>
    <lineage>
        <taxon>Bacteria</taxon>
        <taxon>Pseudomonadati</taxon>
        <taxon>Pseudomonadota</taxon>
        <taxon>Gammaproteobacteria</taxon>
        <taxon>Moraxellales</taxon>
        <taxon>Moraxellaceae</taxon>
        <taxon>Acinetobacter</taxon>
    </lineage>
</organism>
<sequence length="299" mass="35415">MSGLIFNYIIRNLAKYTYKFLYPKSYKHNRRYWPFYQVTRNESGHIKQVFFRNQLIVDHERTPLIQNRKCMLVATGPSTQHLDAKHYQRSDIDYMGVNGAITLPNIQFKYYVIIDHDFIRNRFDLVTKVLQMKCIFFTTARCLDEILKKMHLADIRCDFKVIEIISAGKNEKFMGDTITGHEHQEHYFFHENFGFSLNFQDAIFDYYTVAYTAFQIIYGLGYEEIFLIGIDLTDLNQARFYESEQHKQPTLIHHHLDDILKAFACAARVFNQKNKKVYNLSHISIIPHFPKVSITHGVE</sequence>
<protein>
    <submittedName>
        <fullName evidence="1">Lipopolysaccharide biosynthesis protein</fullName>
    </submittedName>
</protein>
<proteinExistence type="predicted"/>